<keyword evidence="9" id="KW-0863">Zinc-finger</keyword>
<evidence type="ECO:0000256" key="7">
    <source>
        <dbReference type="ARBA" id="ARBA00022801"/>
    </source>
</evidence>
<keyword evidence="7" id="KW-0378">Hydrolase</keyword>
<dbReference type="GO" id="GO:0015074">
    <property type="term" value="P:DNA integration"/>
    <property type="evidence" value="ECO:0007669"/>
    <property type="project" value="InterPro"/>
</dbReference>
<dbReference type="Proteomes" id="UP000559068">
    <property type="component" value="Unassembled WGS sequence"/>
</dbReference>
<gene>
    <name evidence="12" type="primary">Ervk6_1</name>
    <name evidence="12" type="ORF">AEGBEN_R15285</name>
</gene>
<evidence type="ECO:0000256" key="9">
    <source>
        <dbReference type="PROSITE-ProRule" id="PRU00450"/>
    </source>
</evidence>
<reference evidence="12 13" key="1">
    <citation type="submission" date="2019-09" db="EMBL/GenBank/DDBJ databases">
        <title>Bird 10,000 Genomes (B10K) Project - Family phase.</title>
        <authorList>
            <person name="Zhang G."/>
        </authorList>
    </citation>
    <scope>NUCLEOTIDE SEQUENCE [LARGE SCALE GENOMIC DNA]</scope>
    <source>
        <strain evidence="12">B10K-DU-029-76</strain>
        <tissue evidence="12">Heart</tissue>
    </source>
</reference>
<dbReference type="Gene3D" id="1.10.10.200">
    <property type="match status" value="1"/>
</dbReference>
<dbReference type="InterPro" id="IPR003308">
    <property type="entry name" value="Integrase_Zn-bd_dom_N"/>
</dbReference>
<keyword evidence="13" id="KW-1185">Reference proteome</keyword>
<dbReference type="InterPro" id="IPR001584">
    <property type="entry name" value="Integrase_cat-core"/>
</dbReference>
<evidence type="ECO:0000256" key="2">
    <source>
        <dbReference type="ARBA" id="ARBA00022679"/>
    </source>
</evidence>
<dbReference type="OrthoDB" id="9386368at2759"/>
<dbReference type="PROSITE" id="PS50876">
    <property type="entry name" value="ZF_INTEGRASE"/>
    <property type="match status" value="1"/>
</dbReference>
<dbReference type="SUPFAM" id="SSF53098">
    <property type="entry name" value="Ribonuclease H-like"/>
    <property type="match status" value="1"/>
</dbReference>
<evidence type="ECO:0000256" key="4">
    <source>
        <dbReference type="ARBA" id="ARBA00022722"/>
    </source>
</evidence>
<evidence type="ECO:0000313" key="13">
    <source>
        <dbReference type="Proteomes" id="UP000559068"/>
    </source>
</evidence>
<evidence type="ECO:0000256" key="5">
    <source>
        <dbReference type="ARBA" id="ARBA00022723"/>
    </source>
</evidence>
<dbReference type="GO" id="GO:0008270">
    <property type="term" value="F:zinc ion binding"/>
    <property type="evidence" value="ECO:0007669"/>
    <property type="project" value="UniProtKB-KW"/>
</dbReference>
<accession>A0A7K6UET7</accession>
<name>A0A7K6UET7_9AVES</name>
<evidence type="ECO:0000259" key="10">
    <source>
        <dbReference type="PROSITE" id="PS50876"/>
    </source>
</evidence>
<feature type="domain" description="Integrase-type" evidence="10">
    <location>
        <begin position="22"/>
        <end position="63"/>
    </location>
</feature>
<evidence type="ECO:0000259" key="11">
    <source>
        <dbReference type="PROSITE" id="PS50994"/>
    </source>
</evidence>
<evidence type="ECO:0000256" key="3">
    <source>
        <dbReference type="ARBA" id="ARBA00022695"/>
    </source>
</evidence>
<dbReference type="InterPro" id="IPR017856">
    <property type="entry name" value="Integrase-like_N"/>
</dbReference>
<comment type="caution">
    <text evidence="12">The sequence shown here is derived from an EMBL/GenBank/DDBJ whole genome shotgun (WGS) entry which is preliminary data.</text>
</comment>
<keyword evidence="3" id="KW-0548">Nucleotidyltransferase</keyword>
<evidence type="ECO:0000256" key="1">
    <source>
        <dbReference type="ARBA" id="ARBA00012493"/>
    </source>
</evidence>
<organism evidence="12 13">
    <name type="scientific">Aegotheles bennettii</name>
    <dbReference type="NCBI Taxonomy" id="48278"/>
    <lineage>
        <taxon>Eukaryota</taxon>
        <taxon>Metazoa</taxon>
        <taxon>Chordata</taxon>
        <taxon>Craniata</taxon>
        <taxon>Vertebrata</taxon>
        <taxon>Euteleostomi</taxon>
        <taxon>Archelosauria</taxon>
        <taxon>Archosauria</taxon>
        <taxon>Dinosauria</taxon>
        <taxon>Saurischia</taxon>
        <taxon>Theropoda</taxon>
        <taxon>Coelurosauria</taxon>
        <taxon>Aves</taxon>
        <taxon>Neognathae</taxon>
        <taxon>Neoaves</taxon>
        <taxon>Strisores</taxon>
        <taxon>Caprimulgiformes</taxon>
        <taxon>Aegothelidae</taxon>
        <taxon>Aegotheles</taxon>
    </lineage>
</organism>
<dbReference type="GO" id="GO:0003964">
    <property type="term" value="F:RNA-directed DNA polymerase activity"/>
    <property type="evidence" value="ECO:0007669"/>
    <property type="project" value="UniProtKB-KW"/>
</dbReference>
<dbReference type="GO" id="GO:0016787">
    <property type="term" value="F:hydrolase activity"/>
    <property type="evidence" value="ECO:0007669"/>
    <property type="project" value="UniProtKB-KW"/>
</dbReference>
<feature type="domain" description="Integrase catalytic" evidence="11">
    <location>
        <begin position="76"/>
        <end position="116"/>
    </location>
</feature>
<evidence type="ECO:0000313" key="12">
    <source>
        <dbReference type="EMBL" id="NWX21372.1"/>
    </source>
</evidence>
<protein>
    <recommendedName>
        <fullName evidence="1">RNA-directed DNA polymerase</fullName>
        <ecNumber evidence="1">2.7.7.49</ecNumber>
    </recommendedName>
</protein>
<dbReference type="PROSITE" id="PS50994">
    <property type="entry name" value="INTEGRASE"/>
    <property type="match status" value="1"/>
</dbReference>
<dbReference type="EMBL" id="VZRW01010487">
    <property type="protein sequence ID" value="NWX21372.1"/>
    <property type="molecule type" value="Genomic_DNA"/>
</dbReference>
<dbReference type="SUPFAM" id="SSF46919">
    <property type="entry name" value="N-terminal Zn binding domain of HIV integrase"/>
    <property type="match status" value="1"/>
</dbReference>
<proteinExistence type="predicted"/>
<dbReference type="EC" id="2.7.7.49" evidence="1"/>
<dbReference type="GO" id="GO:0035613">
    <property type="term" value="F:RNA stem-loop binding"/>
    <property type="evidence" value="ECO:0007669"/>
    <property type="project" value="TreeGrafter"/>
</dbReference>
<evidence type="ECO:0000256" key="8">
    <source>
        <dbReference type="ARBA" id="ARBA00022918"/>
    </source>
</evidence>
<keyword evidence="4" id="KW-0540">Nuclease</keyword>
<sequence>LAEGNQRANKLVAPIWAVPSTDQFAQANQYHEFFHQLAKVLCCQFGLSESDAWGLVQSCPDRQQYTGGLAPGVSLRGTGPLEIWQTDVMHVPEFGKQKYVHVCLDCFSLVVWATAQ</sequence>
<feature type="non-terminal residue" evidence="12">
    <location>
        <position position="1"/>
    </location>
</feature>
<keyword evidence="5" id="KW-0479">Metal-binding</keyword>
<evidence type="ECO:0000256" key="6">
    <source>
        <dbReference type="ARBA" id="ARBA00022759"/>
    </source>
</evidence>
<dbReference type="InterPro" id="IPR036397">
    <property type="entry name" value="RNaseH_sf"/>
</dbReference>
<keyword evidence="6" id="KW-0255">Endonuclease</keyword>
<keyword evidence="2" id="KW-0808">Transferase</keyword>
<keyword evidence="8" id="KW-0695">RNA-directed DNA polymerase</keyword>
<dbReference type="GO" id="GO:0004519">
    <property type="term" value="F:endonuclease activity"/>
    <property type="evidence" value="ECO:0007669"/>
    <property type="project" value="UniProtKB-KW"/>
</dbReference>
<keyword evidence="9" id="KW-0862">Zinc</keyword>
<feature type="non-terminal residue" evidence="12">
    <location>
        <position position="116"/>
    </location>
</feature>
<dbReference type="PANTHER" id="PTHR41694">
    <property type="entry name" value="ENDOGENOUS RETROVIRUS GROUP K MEMBER POL PROTEIN"/>
    <property type="match status" value="1"/>
</dbReference>
<dbReference type="InterPro" id="IPR012337">
    <property type="entry name" value="RNaseH-like_sf"/>
</dbReference>
<dbReference type="AlphaFoldDB" id="A0A7K6UET7"/>
<dbReference type="Gene3D" id="3.30.420.10">
    <property type="entry name" value="Ribonuclease H-like superfamily/Ribonuclease H"/>
    <property type="match status" value="1"/>
</dbReference>
<dbReference type="PANTHER" id="PTHR41694:SF3">
    <property type="entry name" value="RNA-DIRECTED DNA POLYMERASE-RELATED"/>
    <property type="match status" value="1"/>
</dbReference>